<protein>
    <recommendedName>
        <fullName evidence="3">Metal-dependent HD superfamily phosphohydrolase</fullName>
    </recommendedName>
</protein>
<accession>A0A372DN35</accession>
<dbReference type="EMBL" id="QVPD01000005">
    <property type="protein sequence ID" value="RFP60904.1"/>
    <property type="molecule type" value="Genomic_DNA"/>
</dbReference>
<sequence length="207" mass="23228">MDALPLHLSAGQRAALAAAYATPPRAYHDFHHVEAVLRHYAEVAAGPGWKQPREVALAILYHDAVYVPGRRDNEARSARFALGQIARWQPDAGIDPARVAQLIGLTARHGRWRPADFDADPAPDDVRLFLDCDMAILGAAAAEFDAYDRGIADEYRGKLPGWLFRLRRRRFLRALLARERIFLSDFFHARLDAPARANLRRALHAGH</sequence>
<dbReference type="Gene3D" id="1.10.3210.10">
    <property type="entry name" value="Hypothetical protein af1432"/>
    <property type="match status" value="1"/>
</dbReference>
<dbReference type="RefSeq" id="WP_117202513.1">
    <property type="nucleotide sequence ID" value="NZ_JBHTBK010000038.1"/>
</dbReference>
<name>A0A372DN35_9GAMM</name>
<evidence type="ECO:0000313" key="1">
    <source>
        <dbReference type="EMBL" id="RFP60904.1"/>
    </source>
</evidence>
<keyword evidence="2" id="KW-1185">Reference proteome</keyword>
<gene>
    <name evidence="1" type="ORF">D0Y53_07170</name>
</gene>
<comment type="caution">
    <text evidence="1">The sequence shown here is derived from an EMBL/GenBank/DDBJ whole genome shotgun (WGS) entry which is preliminary data.</text>
</comment>
<organism evidence="1 2">
    <name type="scientific">Cognatiluteimonas weifangensis</name>
    <dbReference type="NCBI Taxonomy" id="2303539"/>
    <lineage>
        <taxon>Bacteria</taxon>
        <taxon>Pseudomonadati</taxon>
        <taxon>Pseudomonadota</taxon>
        <taxon>Gammaproteobacteria</taxon>
        <taxon>Lysobacterales</taxon>
        <taxon>Lysobacteraceae</taxon>
        <taxon>Cognatiluteimonas</taxon>
    </lineage>
</organism>
<dbReference type="PIRSF" id="PIRSF035170">
    <property type="entry name" value="HD_phosphohydro"/>
    <property type="match status" value="1"/>
</dbReference>
<dbReference type="Proteomes" id="UP000262917">
    <property type="component" value="Unassembled WGS sequence"/>
</dbReference>
<dbReference type="InterPro" id="IPR009218">
    <property type="entry name" value="HD_phosphohydro"/>
</dbReference>
<dbReference type="PANTHER" id="PTHR21174:SF0">
    <property type="entry name" value="HD PHOSPHOHYDROLASE FAMILY PROTEIN-RELATED"/>
    <property type="match status" value="1"/>
</dbReference>
<dbReference type="SUPFAM" id="SSF109604">
    <property type="entry name" value="HD-domain/PDEase-like"/>
    <property type="match status" value="1"/>
</dbReference>
<reference evidence="1 2" key="1">
    <citation type="submission" date="2018-08" db="EMBL/GenBank/DDBJ databases">
        <title>Lysobacter weifangensis sp. nov., a new member of the family 'Xanthomonadaceae', isolated from soil in a farmland.</title>
        <authorList>
            <person name="Zhao H."/>
        </authorList>
    </citation>
    <scope>NUCLEOTIDE SEQUENCE [LARGE SCALE GENOMIC DNA]</scope>
    <source>
        <strain evidence="1 2">WF-2</strain>
    </source>
</reference>
<dbReference type="PANTHER" id="PTHR21174">
    <property type="match status" value="1"/>
</dbReference>
<dbReference type="AlphaFoldDB" id="A0A372DN35"/>
<evidence type="ECO:0008006" key="3">
    <source>
        <dbReference type="Google" id="ProtNLM"/>
    </source>
</evidence>
<proteinExistence type="predicted"/>
<evidence type="ECO:0000313" key="2">
    <source>
        <dbReference type="Proteomes" id="UP000262917"/>
    </source>
</evidence>
<dbReference type="OrthoDB" id="9808993at2"/>